<evidence type="ECO:0000313" key="8">
    <source>
        <dbReference type="EMBL" id="KAH3880133.1"/>
    </source>
</evidence>
<evidence type="ECO:0000256" key="5">
    <source>
        <dbReference type="PROSITE-ProRule" id="PRU00205"/>
    </source>
</evidence>
<feature type="transmembrane region" description="Helical" evidence="6">
    <location>
        <begin position="227"/>
        <end position="246"/>
    </location>
</feature>
<dbReference type="OrthoDB" id="10052906at2759"/>
<dbReference type="GO" id="GO:0005783">
    <property type="term" value="C:endoplasmic reticulum"/>
    <property type="evidence" value="ECO:0007669"/>
    <property type="project" value="TreeGrafter"/>
</dbReference>
<protein>
    <recommendedName>
        <fullName evidence="7">TLC domain-containing protein</fullName>
    </recommendedName>
</protein>
<feature type="domain" description="TLC" evidence="7">
    <location>
        <begin position="58"/>
        <end position="257"/>
    </location>
</feature>
<dbReference type="PANTHER" id="PTHR13439:SF7">
    <property type="entry name" value="PROTEIN CLN8"/>
    <property type="match status" value="1"/>
</dbReference>
<dbReference type="InterPro" id="IPR006634">
    <property type="entry name" value="TLC-dom"/>
</dbReference>
<accession>A0A9D4MPI1</accession>
<feature type="transmembrane region" description="Helical" evidence="6">
    <location>
        <begin position="136"/>
        <end position="155"/>
    </location>
</feature>
<evidence type="ECO:0000256" key="1">
    <source>
        <dbReference type="ARBA" id="ARBA00004141"/>
    </source>
</evidence>
<feature type="transmembrane region" description="Helical" evidence="6">
    <location>
        <begin position="29"/>
        <end position="47"/>
    </location>
</feature>
<dbReference type="PROSITE" id="PS50922">
    <property type="entry name" value="TLC"/>
    <property type="match status" value="1"/>
</dbReference>
<dbReference type="InterPro" id="IPR050846">
    <property type="entry name" value="TLCD"/>
</dbReference>
<dbReference type="AlphaFoldDB" id="A0A9D4MPI1"/>
<keyword evidence="9" id="KW-1185">Reference proteome</keyword>
<dbReference type="PANTHER" id="PTHR13439">
    <property type="entry name" value="CT120 PROTEIN"/>
    <property type="match status" value="1"/>
</dbReference>
<gene>
    <name evidence="8" type="ORF">DPMN_004046</name>
</gene>
<evidence type="ECO:0000259" key="7">
    <source>
        <dbReference type="PROSITE" id="PS50922"/>
    </source>
</evidence>
<keyword evidence="4 5" id="KW-0472">Membrane</keyword>
<dbReference type="GO" id="GO:0055088">
    <property type="term" value="P:lipid homeostasis"/>
    <property type="evidence" value="ECO:0007669"/>
    <property type="project" value="TreeGrafter"/>
</dbReference>
<feature type="transmembrane region" description="Helical" evidence="6">
    <location>
        <begin position="59"/>
        <end position="80"/>
    </location>
</feature>
<evidence type="ECO:0000256" key="3">
    <source>
        <dbReference type="ARBA" id="ARBA00022989"/>
    </source>
</evidence>
<reference evidence="8" key="2">
    <citation type="submission" date="2020-11" db="EMBL/GenBank/DDBJ databases">
        <authorList>
            <person name="McCartney M.A."/>
            <person name="Auch B."/>
            <person name="Kono T."/>
            <person name="Mallez S."/>
            <person name="Becker A."/>
            <person name="Gohl D.M."/>
            <person name="Silverstein K.A.T."/>
            <person name="Koren S."/>
            <person name="Bechman K.B."/>
            <person name="Herman A."/>
            <person name="Abrahante J.E."/>
            <person name="Garbe J."/>
        </authorList>
    </citation>
    <scope>NUCLEOTIDE SEQUENCE</scope>
    <source>
        <strain evidence="8">Duluth1</strain>
        <tissue evidence="8">Whole animal</tissue>
    </source>
</reference>
<dbReference type="Proteomes" id="UP000828390">
    <property type="component" value="Unassembled WGS sequence"/>
</dbReference>
<evidence type="ECO:0000256" key="6">
    <source>
        <dbReference type="SAM" id="Phobius"/>
    </source>
</evidence>
<comment type="subcellular location">
    <subcellularLocation>
        <location evidence="1">Membrane</location>
        <topology evidence="1">Multi-pass membrane protein</topology>
    </subcellularLocation>
</comment>
<dbReference type="SMART" id="SM00724">
    <property type="entry name" value="TLC"/>
    <property type="match status" value="1"/>
</dbReference>
<keyword evidence="2 5" id="KW-0812">Transmembrane</keyword>
<proteinExistence type="predicted"/>
<name>A0A9D4MPI1_DREPO</name>
<feature type="transmembrane region" description="Helical" evidence="6">
    <location>
        <begin position="100"/>
        <end position="124"/>
    </location>
</feature>
<evidence type="ECO:0000256" key="4">
    <source>
        <dbReference type="ARBA" id="ARBA00023136"/>
    </source>
</evidence>
<dbReference type="Pfam" id="PF03798">
    <property type="entry name" value="TRAM_LAG1_CLN8"/>
    <property type="match status" value="1"/>
</dbReference>
<organism evidence="8 9">
    <name type="scientific">Dreissena polymorpha</name>
    <name type="common">Zebra mussel</name>
    <name type="synonym">Mytilus polymorpha</name>
    <dbReference type="NCBI Taxonomy" id="45954"/>
    <lineage>
        <taxon>Eukaryota</taxon>
        <taxon>Metazoa</taxon>
        <taxon>Spiralia</taxon>
        <taxon>Lophotrochozoa</taxon>
        <taxon>Mollusca</taxon>
        <taxon>Bivalvia</taxon>
        <taxon>Autobranchia</taxon>
        <taxon>Heteroconchia</taxon>
        <taxon>Euheterodonta</taxon>
        <taxon>Imparidentia</taxon>
        <taxon>Neoheterodontei</taxon>
        <taxon>Myida</taxon>
        <taxon>Dreissenoidea</taxon>
        <taxon>Dreissenidae</taxon>
        <taxon>Dreissena</taxon>
    </lineage>
</organism>
<dbReference type="EMBL" id="JAIWYP010000001">
    <property type="protein sequence ID" value="KAH3880133.1"/>
    <property type="molecule type" value="Genomic_DNA"/>
</dbReference>
<reference evidence="8" key="1">
    <citation type="journal article" date="2019" name="bioRxiv">
        <title>The Genome of the Zebra Mussel, Dreissena polymorpha: A Resource for Invasive Species Research.</title>
        <authorList>
            <person name="McCartney M.A."/>
            <person name="Auch B."/>
            <person name="Kono T."/>
            <person name="Mallez S."/>
            <person name="Zhang Y."/>
            <person name="Obille A."/>
            <person name="Becker A."/>
            <person name="Abrahante J.E."/>
            <person name="Garbe J."/>
            <person name="Badalamenti J.P."/>
            <person name="Herman A."/>
            <person name="Mangelson H."/>
            <person name="Liachko I."/>
            <person name="Sullivan S."/>
            <person name="Sone E.D."/>
            <person name="Koren S."/>
            <person name="Silverstein K.A.T."/>
            <person name="Beckman K.B."/>
            <person name="Gohl D.M."/>
        </authorList>
    </citation>
    <scope>NUCLEOTIDE SEQUENCE</scope>
    <source>
        <strain evidence="8">Duluth1</strain>
        <tissue evidence="8">Whole animal</tissue>
    </source>
</reference>
<evidence type="ECO:0000256" key="2">
    <source>
        <dbReference type="ARBA" id="ARBA00022692"/>
    </source>
</evidence>
<sequence>MSATRFVDLIHTFDWEQTQTKLGCVTLSFFYFVCVYFATNAISYIFLTYRNLKTKEKVFWNLAVARGNFGFFAIVIGLWALFVDNELHKDVVFATTPISHFAMCTTTGFFLFECLMVLWSDIYFKQFNMLLNIHHWVSLIGYSIVLTNGSTHYLGCRGLLLEMSTPFSCLCWTLLKADLAHSFIWKANQFLLVHTFHTRSIIECYMWYITYMNWDAIWASMPAGTFYPLYLQLVLVTFIMTPYWTYKKTVQMINPVDWNFEESADAKRKKDKSANGHIKAN</sequence>
<comment type="caution">
    <text evidence="8">The sequence shown here is derived from an EMBL/GenBank/DDBJ whole genome shotgun (WGS) entry which is preliminary data.</text>
</comment>
<dbReference type="GO" id="GO:0016020">
    <property type="term" value="C:membrane"/>
    <property type="evidence" value="ECO:0007669"/>
    <property type="project" value="UniProtKB-SubCell"/>
</dbReference>
<keyword evidence="3 6" id="KW-1133">Transmembrane helix</keyword>
<evidence type="ECO:0000313" key="9">
    <source>
        <dbReference type="Proteomes" id="UP000828390"/>
    </source>
</evidence>